<keyword evidence="2" id="KW-0489">Methyltransferase</keyword>
<dbReference type="OMA" id="RYIQEAS"/>
<feature type="domain" description="Methyltransferase" evidence="4">
    <location>
        <begin position="21"/>
        <end position="93"/>
    </location>
</feature>
<comment type="similarity">
    <text evidence="1">Belongs to the methyltransferase superfamily.</text>
</comment>
<accession>A0A7N0V8J1</accession>
<dbReference type="InterPro" id="IPR041698">
    <property type="entry name" value="Methyltransf_25"/>
</dbReference>
<dbReference type="PANTHER" id="PTHR12176">
    <property type="entry name" value="SAM-DEPENDENT METHYLTRANSFERASE SUPERFAMILY PROTEIN"/>
    <property type="match status" value="1"/>
</dbReference>
<evidence type="ECO:0000256" key="3">
    <source>
        <dbReference type="ARBA" id="ARBA00022679"/>
    </source>
</evidence>
<dbReference type="GO" id="GO:0008168">
    <property type="term" value="F:methyltransferase activity"/>
    <property type="evidence" value="ECO:0007669"/>
    <property type="project" value="UniProtKB-KW"/>
</dbReference>
<dbReference type="CDD" id="cd02440">
    <property type="entry name" value="AdoMet_MTases"/>
    <property type="match status" value="1"/>
</dbReference>
<dbReference type="AlphaFoldDB" id="A0A7N0V8J1"/>
<evidence type="ECO:0000313" key="6">
    <source>
        <dbReference type="Proteomes" id="UP000594263"/>
    </source>
</evidence>
<dbReference type="Gene3D" id="3.40.50.150">
    <property type="entry name" value="Vaccinia Virus protein VP39"/>
    <property type="match status" value="1"/>
</dbReference>
<dbReference type="Proteomes" id="UP000594263">
    <property type="component" value="Unplaced"/>
</dbReference>
<sequence>YQRYSALRPFIRNYVANSSRVLMVGCGNAVISEDMVKDGYEDIMNIDISSVAIELMRTKYEHFPQLKYLQMDFRDMSFFSDDTFDCIIDKGTLDSLMCGNSALLSSAQMLGEVCRFSSIL</sequence>
<dbReference type="GO" id="GO:0032259">
    <property type="term" value="P:methylation"/>
    <property type="evidence" value="ECO:0007669"/>
    <property type="project" value="UniProtKB-KW"/>
</dbReference>
<name>A0A7N0V8J1_KALFE</name>
<reference evidence="5" key="1">
    <citation type="submission" date="2021-01" db="UniProtKB">
        <authorList>
            <consortium name="EnsemblPlants"/>
        </authorList>
    </citation>
    <scope>IDENTIFICATION</scope>
</reference>
<dbReference type="InterPro" id="IPR051419">
    <property type="entry name" value="Lys/N-term_MeTrsfase_sf"/>
</dbReference>
<dbReference type="Gramene" id="Kaladp0375s0003.1.v1.1">
    <property type="protein sequence ID" value="Kaladp0375s0003.1.v1.1"/>
    <property type="gene ID" value="Kaladp0375s0003.v1.1"/>
</dbReference>
<evidence type="ECO:0000256" key="2">
    <source>
        <dbReference type="ARBA" id="ARBA00022603"/>
    </source>
</evidence>
<evidence type="ECO:0000256" key="1">
    <source>
        <dbReference type="ARBA" id="ARBA00008361"/>
    </source>
</evidence>
<keyword evidence="3" id="KW-0808">Transferase</keyword>
<dbReference type="SUPFAM" id="SSF53335">
    <property type="entry name" value="S-adenosyl-L-methionine-dependent methyltransferases"/>
    <property type="match status" value="1"/>
</dbReference>
<dbReference type="PANTHER" id="PTHR12176:SF66">
    <property type="entry name" value="S-ADENOSYL-L-METHIONINE-DEPENDENT METHYLTRANSFERASES SUPERFAMILY PROTEIN"/>
    <property type="match status" value="1"/>
</dbReference>
<dbReference type="InterPro" id="IPR029063">
    <property type="entry name" value="SAM-dependent_MTases_sf"/>
</dbReference>
<protein>
    <recommendedName>
        <fullName evidence="4">Methyltransferase domain-containing protein</fullName>
    </recommendedName>
</protein>
<evidence type="ECO:0000259" key="4">
    <source>
        <dbReference type="Pfam" id="PF13649"/>
    </source>
</evidence>
<proteinExistence type="inferred from homology"/>
<keyword evidence="6" id="KW-1185">Reference proteome</keyword>
<organism evidence="5 6">
    <name type="scientific">Kalanchoe fedtschenkoi</name>
    <name type="common">Lavender scallops</name>
    <name type="synonym">South American air plant</name>
    <dbReference type="NCBI Taxonomy" id="63787"/>
    <lineage>
        <taxon>Eukaryota</taxon>
        <taxon>Viridiplantae</taxon>
        <taxon>Streptophyta</taxon>
        <taxon>Embryophyta</taxon>
        <taxon>Tracheophyta</taxon>
        <taxon>Spermatophyta</taxon>
        <taxon>Magnoliopsida</taxon>
        <taxon>eudicotyledons</taxon>
        <taxon>Gunneridae</taxon>
        <taxon>Pentapetalae</taxon>
        <taxon>Saxifragales</taxon>
        <taxon>Crassulaceae</taxon>
        <taxon>Kalanchoe</taxon>
    </lineage>
</organism>
<evidence type="ECO:0000313" key="5">
    <source>
        <dbReference type="EnsemblPlants" id="Kaladp0375s0003.1.v1.1"/>
    </source>
</evidence>
<dbReference type="EnsemblPlants" id="Kaladp0375s0003.1.v1.1">
    <property type="protein sequence ID" value="Kaladp0375s0003.1.v1.1"/>
    <property type="gene ID" value="Kaladp0375s0003.v1.1"/>
</dbReference>
<dbReference type="Pfam" id="PF13649">
    <property type="entry name" value="Methyltransf_25"/>
    <property type="match status" value="1"/>
</dbReference>